<name>A0ABQ2GSQ3_9DEIO</name>
<dbReference type="EMBL" id="BMOM01000012">
    <property type="protein sequence ID" value="GGM10186.1"/>
    <property type="molecule type" value="Genomic_DNA"/>
</dbReference>
<comment type="caution">
    <text evidence="1">The sequence shown here is derived from an EMBL/GenBank/DDBJ whole genome shotgun (WGS) entry which is preliminary data.</text>
</comment>
<proteinExistence type="predicted"/>
<organism evidence="1 2">
    <name type="scientific">Deinococcus aerophilus</name>
    <dbReference type="NCBI Taxonomy" id="522488"/>
    <lineage>
        <taxon>Bacteria</taxon>
        <taxon>Thermotogati</taxon>
        <taxon>Deinococcota</taxon>
        <taxon>Deinococci</taxon>
        <taxon>Deinococcales</taxon>
        <taxon>Deinococcaceae</taxon>
        <taxon>Deinococcus</taxon>
    </lineage>
</organism>
<dbReference type="Proteomes" id="UP000661918">
    <property type="component" value="Unassembled WGS sequence"/>
</dbReference>
<evidence type="ECO:0000313" key="1">
    <source>
        <dbReference type="EMBL" id="GGM10186.1"/>
    </source>
</evidence>
<reference evidence="2" key="1">
    <citation type="journal article" date="2019" name="Int. J. Syst. Evol. Microbiol.">
        <title>The Global Catalogue of Microorganisms (GCM) 10K type strain sequencing project: providing services to taxonomists for standard genome sequencing and annotation.</title>
        <authorList>
            <consortium name="The Broad Institute Genomics Platform"/>
            <consortium name="The Broad Institute Genome Sequencing Center for Infectious Disease"/>
            <person name="Wu L."/>
            <person name="Ma J."/>
        </authorList>
    </citation>
    <scope>NUCLEOTIDE SEQUENCE [LARGE SCALE GENOMIC DNA]</scope>
    <source>
        <strain evidence="2">JCM 15443</strain>
    </source>
</reference>
<evidence type="ECO:0000313" key="2">
    <source>
        <dbReference type="Proteomes" id="UP000661918"/>
    </source>
</evidence>
<gene>
    <name evidence="1" type="ORF">GCM10010841_18310</name>
</gene>
<keyword evidence="2" id="KW-1185">Reference proteome</keyword>
<accession>A0ABQ2GSQ3</accession>
<protein>
    <submittedName>
        <fullName evidence="1">Uncharacterized protein</fullName>
    </submittedName>
</protein>
<sequence>MGFMGVPLGEHPEELDAVGGLKRSGSPAYDLTRLPGAAAVPSCAIQALKYAGDACMILRFGGVAPVRKQST</sequence>